<feature type="domain" description="FtsK" evidence="16">
    <location>
        <begin position="544"/>
        <end position="760"/>
    </location>
</feature>
<keyword evidence="8" id="KW-0159">Chromosome partition</keyword>
<dbReference type="InterPro" id="IPR036390">
    <property type="entry name" value="WH_DNA-bd_sf"/>
</dbReference>
<evidence type="ECO:0000256" key="13">
    <source>
        <dbReference type="ARBA" id="ARBA00023306"/>
    </source>
</evidence>
<dbReference type="InterPro" id="IPR025199">
    <property type="entry name" value="FtsK_4TM"/>
</dbReference>
<keyword evidence="11" id="KW-0238">DNA-binding</keyword>
<feature type="transmembrane region" description="Helical" evidence="15">
    <location>
        <begin position="168"/>
        <end position="194"/>
    </location>
</feature>
<comment type="subcellular location">
    <subcellularLocation>
        <location evidence="1">Cell membrane</location>
        <topology evidence="1">Multi-pass membrane protein</topology>
    </subcellularLocation>
</comment>
<gene>
    <name evidence="17" type="ORF">SAMN03080615_02702</name>
</gene>
<dbReference type="InterPro" id="IPR027417">
    <property type="entry name" value="P-loop_NTPase"/>
</dbReference>
<dbReference type="GO" id="GO:0005524">
    <property type="term" value="F:ATP binding"/>
    <property type="evidence" value="ECO:0007669"/>
    <property type="project" value="UniProtKB-UniRule"/>
</dbReference>
<dbReference type="InterPro" id="IPR018541">
    <property type="entry name" value="Ftsk_gamma"/>
</dbReference>
<feature type="transmembrane region" description="Helical" evidence="15">
    <location>
        <begin position="37"/>
        <end position="56"/>
    </location>
</feature>
<evidence type="ECO:0000256" key="7">
    <source>
        <dbReference type="ARBA" id="ARBA00022741"/>
    </source>
</evidence>
<dbReference type="Pfam" id="PF17854">
    <property type="entry name" value="FtsK_alpha"/>
    <property type="match status" value="1"/>
</dbReference>
<evidence type="ECO:0000256" key="11">
    <source>
        <dbReference type="ARBA" id="ARBA00023125"/>
    </source>
</evidence>
<keyword evidence="9 14" id="KW-0067">ATP-binding</keyword>
<keyword evidence="12 15" id="KW-0472">Membrane</keyword>
<dbReference type="Pfam" id="PF13491">
    <property type="entry name" value="FtsK_4TM"/>
    <property type="match status" value="1"/>
</dbReference>
<dbReference type="PROSITE" id="PS50901">
    <property type="entry name" value="FTSK"/>
    <property type="match status" value="1"/>
</dbReference>
<dbReference type="InterPro" id="IPR041027">
    <property type="entry name" value="FtsK_alpha"/>
</dbReference>
<protein>
    <recommendedName>
        <fullName evidence="3">DNA translocase FtsK</fullName>
    </recommendedName>
</protein>
<evidence type="ECO:0000256" key="6">
    <source>
        <dbReference type="ARBA" id="ARBA00022692"/>
    </source>
</evidence>
<keyword evidence="18" id="KW-1185">Reference proteome</keyword>
<evidence type="ECO:0000256" key="1">
    <source>
        <dbReference type="ARBA" id="ARBA00004651"/>
    </source>
</evidence>
<evidence type="ECO:0000256" key="14">
    <source>
        <dbReference type="PROSITE-ProRule" id="PRU00289"/>
    </source>
</evidence>
<evidence type="ECO:0000256" key="5">
    <source>
        <dbReference type="ARBA" id="ARBA00022618"/>
    </source>
</evidence>
<keyword evidence="6 15" id="KW-0812">Transmembrane</keyword>
<dbReference type="SMART" id="SM00843">
    <property type="entry name" value="Ftsk_gamma"/>
    <property type="match status" value="1"/>
</dbReference>
<dbReference type="Gene3D" id="3.40.50.300">
    <property type="entry name" value="P-loop containing nucleotide triphosphate hydrolases"/>
    <property type="match status" value="1"/>
</dbReference>
<dbReference type="SUPFAM" id="SSF46785">
    <property type="entry name" value="Winged helix' DNA-binding domain"/>
    <property type="match status" value="1"/>
</dbReference>
<evidence type="ECO:0000256" key="12">
    <source>
        <dbReference type="ARBA" id="ARBA00023136"/>
    </source>
</evidence>
<feature type="transmembrane region" description="Helical" evidence="15">
    <location>
        <begin position="128"/>
        <end position="148"/>
    </location>
</feature>
<name>A0A1H9IQC1_9GAMM</name>
<dbReference type="Gene3D" id="3.30.980.40">
    <property type="match status" value="1"/>
</dbReference>
<keyword evidence="13" id="KW-0131">Cell cycle</keyword>
<evidence type="ECO:0000256" key="9">
    <source>
        <dbReference type="ARBA" id="ARBA00022840"/>
    </source>
</evidence>
<dbReference type="EMBL" id="FOGB01000007">
    <property type="protein sequence ID" value="SEQ76784.1"/>
    <property type="molecule type" value="Genomic_DNA"/>
</dbReference>
<dbReference type="SUPFAM" id="SSF52540">
    <property type="entry name" value="P-loop containing nucleoside triphosphate hydrolases"/>
    <property type="match status" value="1"/>
</dbReference>
<evidence type="ECO:0000256" key="15">
    <source>
        <dbReference type="SAM" id="Phobius"/>
    </source>
</evidence>
<dbReference type="OrthoDB" id="9807790at2"/>
<evidence type="ECO:0000256" key="4">
    <source>
        <dbReference type="ARBA" id="ARBA00022475"/>
    </source>
</evidence>
<dbReference type="Pfam" id="PF09397">
    <property type="entry name" value="FtsK_gamma"/>
    <property type="match status" value="1"/>
</dbReference>
<dbReference type="CDD" id="cd01127">
    <property type="entry name" value="TrwB_TraG_TraD_VirD4"/>
    <property type="match status" value="1"/>
</dbReference>
<dbReference type="GO" id="GO:0007059">
    <property type="term" value="P:chromosome segregation"/>
    <property type="evidence" value="ECO:0007669"/>
    <property type="project" value="UniProtKB-KW"/>
</dbReference>
<evidence type="ECO:0000256" key="10">
    <source>
        <dbReference type="ARBA" id="ARBA00022989"/>
    </source>
</evidence>
<dbReference type="PANTHER" id="PTHR22683:SF41">
    <property type="entry name" value="DNA TRANSLOCASE FTSK"/>
    <property type="match status" value="1"/>
</dbReference>
<evidence type="ECO:0000256" key="3">
    <source>
        <dbReference type="ARBA" id="ARBA00020887"/>
    </source>
</evidence>
<dbReference type="InterPro" id="IPR036388">
    <property type="entry name" value="WH-like_DNA-bd_sf"/>
</dbReference>
<evidence type="ECO:0000313" key="17">
    <source>
        <dbReference type="EMBL" id="SEQ76784.1"/>
    </source>
</evidence>
<proteinExistence type="inferred from homology"/>
<keyword evidence="7 14" id="KW-0547">Nucleotide-binding</keyword>
<evidence type="ECO:0000256" key="8">
    <source>
        <dbReference type="ARBA" id="ARBA00022829"/>
    </source>
</evidence>
<organism evidence="17 18">
    <name type="scientific">Amphritea atlantica</name>
    <dbReference type="NCBI Taxonomy" id="355243"/>
    <lineage>
        <taxon>Bacteria</taxon>
        <taxon>Pseudomonadati</taxon>
        <taxon>Pseudomonadota</taxon>
        <taxon>Gammaproteobacteria</taxon>
        <taxon>Oceanospirillales</taxon>
        <taxon>Oceanospirillaceae</taxon>
        <taxon>Amphritea</taxon>
    </lineage>
</organism>
<dbReference type="InterPro" id="IPR002543">
    <property type="entry name" value="FtsK_dom"/>
</dbReference>
<dbReference type="STRING" id="355243.SAMN03080615_02702"/>
<dbReference type="GO" id="GO:0003677">
    <property type="term" value="F:DNA binding"/>
    <property type="evidence" value="ECO:0007669"/>
    <property type="project" value="UniProtKB-KW"/>
</dbReference>
<dbReference type="Proteomes" id="UP000198749">
    <property type="component" value="Unassembled WGS sequence"/>
</dbReference>
<feature type="binding site" evidence="14">
    <location>
        <begin position="561"/>
        <end position="568"/>
    </location>
    <ligand>
        <name>ATP</name>
        <dbReference type="ChEBI" id="CHEBI:30616"/>
    </ligand>
</feature>
<evidence type="ECO:0000259" key="16">
    <source>
        <dbReference type="PROSITE" id="PS50901"/>
    </source>
</evidence>
<dbReference type="AlphaFoldDB" id="A0A1H9IQC1"/>
<evidence type="ECO:0000256" key="2">
    <source>
        <dbReference type="ARBA" id="ARBA00006474"/>
    </source>
</evidence>
<keyword evidence="4" id="KW-1003">Cell membrane</keyword>
<evidence type="ECO:0000313" key="18">
    <source>
        <dbReference type="Proteomes" id="UP000198749"/>
    </source>
</evidence>
<dbReference type="InterPro" id="IPR050206">
    <property type="entry name" value="FtsK/SpoIIIE/SftA"/>
</dbReference>
<dbReference type="GO" id="GO:0005886">
    <property type="term" value="C:plasma membrane"/>
    <property type="evidence" value="ECO:0007669"/>
    <property type="project" value="UniProtKB-SubCell"/>
</dbReference>
<sequence length="904" mass="98470">MSQSGQTNSHQASVKTAANETRIVSFSELLGRVVKEGGLIIVIGFAVFLQLALLGYDSRDPGWSHLGYQPEARNFTGYVGAWLADLGLSVFGLAAWLIPLMLIVPALRFMVRRHVSLLDGIPFMMLRVIGAVLVLLCLATLAATHLSNATAQLPFSMGGLVGQAVSDLAVSLFSLIGSSVVIWTVLLFGFTLMLELSWSHLLERLGGLLFTAGAALKPAAREKPQKPVVNPYAAEDEEKRNLLRAAARQGRAAETSQRSEPVVDIDLPTLKDQPVRDGLHRAEQKHEARRQEPFFEQPLMEPQDVPVAADNYYADQTMHTEQTFDTGRADYPSAHDQGHADDIPLVTEYADAHSGQAYMSESGQPLTVVDRKGVRVVPLSEAHTPMKDSELGLDHISQVNRRREPRRKIPSLDLLDAPELKQGHCYSDDQLEEMSRLLESKLKDFGIVAEVVEVNPGPVITRFELQPAPGVKASRITNLARDLARSMAVMSVRVVEVIAGKSVIGIEIPNEERQMVRLSEVLNSKPYKEASSKLTLGLGNDIAGNPVVANLAKMPHLLVAGTTGSGKSVGVNAMLLSLLFKATPDEVRLMLVDPKMLELSVYEGIPHLLAPVITDMKEAAGGLRWCVAEMERRYKLMSKMGVRNIAGYNDKVNEARDKGTPLLDPLWNPEEQGLPSDAPAPYLETLPYIVVCIDEFADMIMVVGKKVEELIARIAQKARAAGIHLILATQRPSVDVITGLIKANIPTRIGFQVSSKIDSRTVLDQSGAEHLLGNGDMLYLPAGSSLPNRVHGAFVSDDEVHRVVESWKKIGAPDYLITDLSEVVEGGSSGFSGDMDDEQDALYDEAVAFVTETRKASISSVQRKLKIGYNRAARMIETMEAAGVVSPASHNGAREVLAPPPPKD</sequence>
<dbReference type="Gene3D" id="1.10.10.10">
    <property type="entry name" value="Winged helix-like DNA-binding domain superfamily/Winged helix DNA-binding domain"/>
    <property type="match status" value="1"/>
</dbReference>
<dbReference type="FunFam" id="3.40.50.300:FF:000209">
    <property type="entry name" value="Cell division protein FtsK"/>
    <property type="match status" value="1"/>
</dbReference>
<dbReference type="Pfam" id="PF01580">
    <property type="entry name" value="FtsK_SpoIIIE"/>
    <property type="match status" value="1"/>
</dbReference>
<dbReference type="PANTHER" id="PTHR22683">
    <property type="entry name" value="SPORULATION PROTEIN RELATED"/>
    <property type="match status" value="1"/>
</dbReference>
<keyword evidence="5" id="KW-0132">Cell division</keyword>
<reference evidence="18" key="1">
    <citation type="submission" date="2016-10" db="EMBL/GenBank/DDBJ databases">
        <authorList>
            <person name="Varghese N."/>
            <person name="Submissions S."/>
        </authorList>
    </citation>
    <scope>NUCLEOTIDE SEQUENCE [LARGE SCALE GENOMIC DNA]</scope>
    <source>
        <strain evidence="18">DSM 18887</strain>
    </source>
</reference>
<comment type="similarity">
    <text evidence="2">Belongs to the FtsK/SpoIIIE/SftA family.</text>
</comment>
<dbReference type="GO" id="GO:0051301">
    <property type="term" value="P:cell division"/>
    <property type="evidence" value="ECO:0007669"/>
    <property type="project" value="UniProtKB-KW"/>
</dbReference>
<accession>A0A1H9IQC1</accession>
<feature type="transmembrane region" description="Helical" evidence="15">
    <location>
        <begin position="86"/>
        <end position="107"/>
    </location>
</feature>
<keyword evidence="10 15" id="KW-1133">Transmembrane helix</keyword>